<protein>
    <submittedName>
        <fullName evidence="2">Uncharacterized protein</fullName>
    </submittedName>
</protein>
<organism evidence="2 3">
    <name type="scientific">Gordonia jacobaea</name>
    <dbReference type="NCBI Taxonomy" id="122202"/>
    <lineage>
        <taxon>Bacteria</taxon>
        <taxon>Bacillati</taxon>
        <taxon>Actinomycetota</taxon>
        <taxon>Actinomycetes</taxon>
        <taxon>Mycobacteriales</taxon>
        <taxon>Gordoniaceae</taxon>
        <taxon>Gordonia</taxon>
    </lineage>
</organism>
<name>A0ABR5I6K8_9ACTN</name>
<feature type="region of interest" description="Disordered" evidence="1">
    <location>
        <begin position="1"/>
        <end position="28"/>
    </location>
</feature>
<dbReference type="Proteomes" id="UP000037247">
    <property type="component" value="Unassembled WGS sequence"/>
</dbReference>
<keyword evidence="3" id="KW-1185">Reference proteome</keyword>
<accession>A0ABR5I6K8</accession>
<reference evidence="2 3" key="1">
    <citation type="submission" date="2015-05" db="EMBL/GenBank/DDBJ databases">
        <title>Draft genome sequence of the bacterium Gordonia jacobaea a new member of the Gordonia genus.</title>
        <authorList>
            <person name="Jimenez-Galisteo G."/>
            <person name="Dominguez A."/>
            <person name="Munoz E."/>
            <person name="Vinas M."/>
        </authorList>
    </citation>
    <scope>NUCLEOTIDE SEQUENCE [LARGE SCALE GENOMIC DNA]</scope>
    <source>
        <strain evidence="3">mv1</strain>
    </source>
</reference>
<comment type="caution">
    <text evidence="2">The sequence shown here is derived from an EMBL/GenBank/DDBJ whole genome shotgun (WGS) entry which is preliminary data.</text>
</comment>
<feature type="compositionally biased region" description="Polar residues" evidence="1">
    <location>
        <begin position="16"/>
        <end position="28"/>
    </location>
</feature>
<dbReference type="EMBL" id="LDTZ01000027">
    <property type="protein sequence ID" value="KNA89313.1"/>
    <property type="molecule type" value="Genomic_DNA"/>
</dbReference>
<evidence type="ECO:0000256" key="1">
    <source>
        <dbReference type="SAM" id="MobiDB-lite"/>
    </source>
</evidence>
<gene>
    <name evidence="2" type="ORF">ABW18_21400</name>
</gene>
<evidence type="ECO:0000313" key="2">
    <source>
        <dbReference type="EMBL" id="KNA89313.1"/>
    </source>
</evidence>
<proteinExistence type="predicted"/>
<evidence type="ECO:0000313" key="3">
    <source>
        <dbReference type="Proteomes" id="UP000037247"/>
    </source>
</evidence>
<sequence length="92" mass="9723">MTTNTNTDTDTDNAGLDSSNSVGPQSQSAISVYQQLRGHLAVLKLDAAAEALPQVLAAASEHEWSMTQTLEHLLGIEVGVPVVMAQKTTKFA</sequence>